<sequence>MVAPLYPTKPYCGPSGLTGSYIQNPNRPLLIL</sequence>
<reference evidence="1" key="2">
    <citation type="journal article" date="2015" name="Data Brief">
        <title>Shoot transcriptome of the giant reed, Arundo donax.</title>
        <authorList>
            <person name="Barrero R.A."/>
            <person name="Guerrero F.D."/>
            <person name="Moolhuijzen P."/>
            <person name="Goolsby J.A."/>
            <person name="Tidwell J."/>
            <person name="Bellgard S.E."/>
            <person name="Bellgard M.I."/>
        </authorList>
    </citation>
    <scope>NUCLEOTIDE SEQUENCE</scope>
    <source>
        <tissue evidence="1">Shoot tissue taken approximately 20 cm above the soil surface</tissue>
    </source>
</reference>
<dbReference type="AlphaFoldDB" id="A0A0A9GLA5"/>
<reference evidence="1" key="1">
    <citation type="submission" date="2014-09" db="EMBL/GenBank/DDBJ databases">
        <authorList>
            <person name="Magalhaes I.L.F."/>
            <person name="Oliveira U."/>
            <person name="Santos F.R."/>
            <person name="Vidigal T.H.D.A."/>
            <person name="Brescovit A.D."/>
            <person name="Santos A.J."/>
        </authorList>
    </citation>
    <scope>NUCLEOTIDE SEQUENCE</scope>
    <source>
        <tissue evidence="1">Shoot tissue taken approximately 20 cm above the soil surface</tissue>
    </source>
</reference>
<protein>
    <submittedName>
        <fullName evidence="1">Uncharacterized protein</fullName>
    </submittedName>
</protein>
<proteinExistence type="predicted"/>
<organism evidence="1">
    <name type="scientific">Arundo donax</name>
    <name type="common">Giant reed</name>
    <name type="synonym">Donax arundinaceus</name>
    <dbReference type="NCBI Taxonomy" id="35708"/>
    <lineage>
        <taxon>Eukaryota</taxon>
        <taxon>Viridiplantae</taxon>
        <taxon>Streptophyta</taxon>
        <taxon>Embryophyta</taxon>
        <taxon>Tracheophyta</taxon>
        <taxon>Spermatophyta</taxon>
        <taxon>Magnoliopsida</taxon>
        <taxon>Liliopsida</taxon>
        <taxon>Poales</taxon>
        <taxon>Poaceae</taxon>
        <taxon>PACMAD clade</taxon>
        <taxon>Arundinoideae</taxon>
        <taxon>Arundineae</taxon>
        <taxon>Arundo</taxon>
    </lineage>
</organism>
<dbReference type="EMBL" id="GBRH01173727">
    <property type="protein sequence ID" value="JAE24169.1"/>
    <property type="molecule type" value="Transcribed_RNA"/>
</dbReference>
<accession>A0A0A9GLA5</accession>
<evidence type="ECO:0000313" key="1">
    <source>
        <dbReference type="EMBL" id="JAE24169.1"/>
    </source>
</evidence>
<name>A0A0A9GLA5_ARUDO</name>